<dbReference type="InterPro" id="IPR013655">
    <property type="entry name" value="PAS_fold_3"/>
</dbReference>
<dbReference type="PANTHER" id="PTHR44757:SF2">
    <property type="entry name" value="BIOFILM ARCHITECTURE MAINTENANCE PROTEIN MBAA"/>
    <property type="match status" value="1"/>
</dbReference>
<proteinExistence type="predicted"/>
<dbReference type="Pfam" id="PF07238">
    <property type="entry name" value="PilZ"/>
    <property type="match status" value="1"/>
</dbReference>
<dbReference type="InterPro" id="IPR035965">
    <property type="entry name" value="PAS-like_dom_sf"/>
</dbReference>
<comment type="caution">
    <text evidence="5">The sequence shown here is derived from an EMBL/GenBank/DDBJ whole genome shotgun (WGS) entry which is preliminary data.</text>
</comment>
<accession>A0ABW0TYZ6</accession>
<dbReference type="NCBIfam" id="TIGR00254">
    <property type="entry name" value="GGDEF"/>
    <property type="match status" value="1"/>
</dbReference>
<dbReference type="InterPro" id="IPR000014">
    <property type="entry name" value="PAS"/>
</dbReference>
<feature type="domain" description="EAL" evidence="3">
    <location>
        <begin position="444"/>
        <end position="697"/>
    </location>
</feature>
<feature type="domain" description="PAC" evidence="2">
    <location>
        <begin position="91"/>
        <end position="143"/>
    </location>
</feature>
<evidence type="ECO:0000259" key="3">
    <source>
        <dbReference type="PROSITE" id="PS50883"/>
    </source>
</evidence>
<name>A0ABW0TYZ6_9BACL</name>
<evidence type="ECO:0000259" key="2">
    <source>
        <dbReference type="PROSITE" id="PS50113"/>
    </source>
</evidence>
<dbReference type="SUPFAM" id="SSF55073">
    <property type="entry name" value="Nucleotide cyclase"/>
    <property type="match status" value="1"/>
</dbReference>
<dbReference type="CDD" id="cd00130">
    <property type="entry name" value="PAS"/>
    <property type="match status" value="2"/>
</dbReference>
<evidence type="ECO:0000313" key="6">
    <source>
        <dbReference type="Proteomes" id="UP001596071"/>
    </source>
</evidence>
<dbReference type="Gene3D" id="3.30.450.20">
    <property type="entry name" value="PAS domain"/>
    <property type="match status" value="2"/>
</dbReference>
<gene>
    <name evidence="5" type="ORF">ACFPTP_13675</name>
</gene>
<dbReference type="InterPro" id="IPR013656">
    <property type="entry name" value="PAS_4"/>
</dbReference>
<dbReference type="SMART" id="SM00052">
    <property type="entry name" value="EAL"/>
    <property type="match status" value="1"/>
</dbReference>
<keyword evidence="6" id="KW-1185">Reference proteome</keyword>
<dbReference type="Pfam" id="PF08448">
    <property type="entry name" value="PAS_4"/>
    <property type="match status" value="1"/>
</dbReference>
<dbReference type="Gene3D" id="3.20.20.450">
    <property type="entry name" value="EAL domain"/>
    <property type="match status" value="1"/>
</dbReference>
<dbReference type="InterPro" id="IPR000160">
    <property type="entry name" value="GGDEF_dom"/>
</dbReference>
<evidence type="ECO:0000259" key="4">
    <source>
        <dbReference type="PROSITE" id="PS50887"/>
    </source>
</evidence>
<dbReference type="InterPro" id="IPR001610">
    <property type="entry name" value="PAC"/>
</dbReference>
<feature type="domain" description="PAS" evidence="1">
    <location>
        <begin position="144"/>
        <end position="214"/>
    </location>
</feature>
<dbReference type="InterPro" id="IPR043128">
    <property type="entry name" value="Rev_trsase/Diguanyl_cyclase"/>
</dbReference>
<evidence type="ECO:0000313" key="5">
    <source>
        <dbReference type="EMBL" id="MFC5604274.1"/>
    </source>
</evidence>
<dbReference type="Pfam" id="PF08447">
    <property type="entry name" value="PAS_3"/>
    <property type="match status" value="1"/>
</dbReference>
<dbReference type="Proteomes" id="UP001596071">
    <property type="component" value="Unassembled WGS sequence"/>
</dbReference>
<organism evidence="5 6">
    <name type="scientific">Sporosarcina koreensis</name>
    <dbReference type="NCBI Taxonomy" id="334735"/>
    <lineage>
        <taxon>Bacteria</taxon>
        <taxon>Bacillati</taxon>
        <taxon>Bacillota</taxon>
        <taxon>Bacilli</taxon>
        <taxon>Bacillales</taxon>
        <taxon>Caryophanaceae</taxon>
        <taxon>Sporosarcina</taxon>
    </lineage>
</organism>
<dbReference type="CDD" id="cd01949">
    <property type="entry name" value="GGDEF"/>
    <property type="match status" value="1"/>
</dbReference>
<dbReference type="Gene3D" id="3.30.70.270">
    <property type="match status" value="1"/>
</dbReference>
<dbReference type="PROSITE" id="PS50883">
    <property type="entry name" value="EAL"/>
    <property type="match status" value="1"/>
</dbReference>
<dbReference type="SMART" id="SM00267">
    <property type="entry name" value="GGDEF"/>
    <property type="match status" value="1"/>
</dbReference>
<dbReference type="SUPFAM" id="SSF55785">
    <property type="entry name" value="PYP-like sensor domain (PAS domain)"/>
    <property type="match status" value="2"/>
</dbReference>
<sequence>MLSNINKRRKLTAYLEKESNSYPEVFENSPDILLFVVDLKGVIVNVRGGTNQLLGMDPKEVIGKKYLDFVFKEDLQKVGDYFAEVLKGEKLYINYRVLDRKGKILPVDVTLTPIQLADGEVIGFYGLAHNMSSEYQLEEKIQELQGRLQSLIRHSHEVIGILDAEGTFVFESPSIESILGYTVEEITGRKSFDYIHPDDLPIVKRNFTEIRKRPNTPFTIELRLRHKNGEWRNFTVVCTNLLDNPTVNGIVCNFHDITDIKKQEREINYMAYHDFLTALPNRRAFEEKLNLEIRLANVDDRKFAVLIFNLNGFKYLNDTFGHDIGDLLLKEVAKKVPHALAGDIEMMARIGGDEFAILTANLQSEENVERIAKTILHLFEQPFEVKSYELYLTTSIGISIYPESGDDSGTLMKNAGLGVYLAKKGGHHTYRIYSPSANVETYKLFYLRNELQYALHNDQFLVYYQPIVQAGTDEIVTVEALIRWNHPVWGIVRPDEFIPLAEESGLIIKIGEWVLKTVCRKLREWHDAGYMVKGSVNLSLTQFLQADLIGVIERILHENGLDPEWLILEITETAMWVQKDKALEKIAQLRALGITISLDDFGAGYASFKNLLEIKPDTLKIDRSIVKNIPEDKDSTEILTSLIQLAHRLSILVVVEGVETEEQKEFVLGLEVDRMQGYLFSRPVSEENMQKLLERTAKPEIETALGKERRKYFRIDFPYPLEAMMTISELNGKKVQLGNTKVLVENLGPGGLRFLSTIKLPVGSDMTLKFQTTIEEEEMILYGKIIHESEFKELNRYGVEFHIDEEGREHLIKSFNQLQLQLRKNPLPPGYNFHTENVSAYFE</sequence>
<dbReference type="SMART" id="SM00091">
    <property type="entry name" value="PAS"/>
    <property type="match status" value="2"/>
</dbReference>
<dbReference type="InterPro" id="IPR000700">
    <property type="entry name" value="PAS-assoc_C"/>
</dbReference>
<dbReference type="InterPro" id="IPR052155">
    <property type="entry name" value="Biofilm_reg_signaling"/>
</dbReference>
<dbReference type="RefSeq" id="WP_381445861.1">
    <property type="nucleotide sequence ID" value="NZ_JBHSNP010000027.1"/>
</dbReference>
<dbReference type="PROSITE" id="PS50112">
    <property type="entry name" value="PAS"/>
    <property type="match status" value="2"/>
</dbReference>
<dbReference type="NCBIfam" id="TIGR00229">
    <property type="entry name" value="sensory_box"/>
    <property type="match status" value="2"/>
</dbReference>
<dbReference type="InterPro" id="IPR035919">
    <property type="entry name" value="EAL_sf"/>
</dbReference>
<dbReference type="EMBL" id="JBHSNP010000027">
    <property type="protein sequence ID" value="MFC5604274.1"/>
    <property type="molecule type" value="Genomic_DNA"/>
</dbReference>
<dbReference type="InterPro" id="IPR001633">
    <property type="entry name" value="EAL_dom"/>
</dbReference>
<evidence type="ECO:0000259" key="1">
    <source>
        <dbReference type="PROSITE" id="PS50112"/>
    </source>
</evidence>
<dbReference type="PROSITE" id="PS50887">
    <property type="entry name" value="GGDEF"/>
    <property type="match status" value="1"/>
</dbReference>
<dbReference type="CDD" id="cd01948">
    <property type="entry name" value="EAL"/>
    <property type="match status" value="1"/>
</dbReference>
<reference evidence="6" key="1">
    <citation type="journal article" date="2019" name="Int. J. Syst. Evol. Microbiol.">
        <title>The Global Catalogue of Microorganisms (GCM) 10K type strain sequencing project: providing services to taxonomists for standard genome sequencing and annotation.</title>
        <authorList>
            <consortium name="The Broad Institute Genomics Platform"/>
            <consortium name="The Broad Institute Genome Sequencing Center for Infectious Disease"/>
            <person name="Wu L."/>
            <person name="Ma J."/>
        </authorList>
    </citation>
    <scope>NUCLEOTIDE SEQUENCE [LARGE SCALE GENOMIC DNA]</scope>
    <source>
        <strain evidence="6">KACC 11299</strain>
    </source>
</reference>
<feature type="domain" description="GGDEF" evidence="4">
    <location>
        <begin position="301"/>
        <end position="435"/>
    </location>
</feature>
<protein>
    <submittedName>
        <fullName evidence="5">EAL domain-containing protein</fullName>
    </submittedName>
</protein>
<dbReference type="InterPro" id="IPR029787">
    <property type="entry name" value="Nucleotide_cyclase"/>
</dbReference>
<dbReference type="Pfam" id="PF00990">
    <property type="entry name" value="GGDEF"/>
    <property type="match status" value="1"/>
</dbReference>
<dbReference type="PROSITE" id="PS50113">
    <property type="entry name" value="PAC"/>
    <property type="match status" value="1"/>
</dbReference>
<feature type="domain" description="PAS" evidence="1">
    <location>
        <begin position="18"/>
        <end position="89"/>
    </location>
</feature>
<dbReference type="SUPFAM" id="SSF141868">
    <property type="entry name" value="EAL domain-like"/>
    <property type="match status" value="1"/>
</dbReference>
<dbReference type="SMART" id="SM00086">
    <property type="entry name" value="PAC"/>
    <property type="match status" value="2"/>
</dbReference>
<dbReference type="Pfam" id="PF00563">
    <property type="entry name" value="EAL"/>
    <property type="match status" value="1"/>
</dbReference>
<dbReference type="PANTHER" id="PTHR44757">
    <property type="entry name" value="DIGUANYLATE CYCLASE DGCP"/>
    <property type="match status" value="1"/>
</dbReference>
<dbReference type="InterPro" id="IPR009875">
    <property type="entry name" value="PilZ_domain"/>
</dbReference>